<comment type="caution">
    <text evidence="3">The sequence shown here is derived from an EMBL/GenBank/DDBJ whole genome shotgun (WGS) entry which is preliminary data.</text>
</comment>
<keyword evidence="3" id="KW-0540">Nuclease</keyword>
<evidence type="ECO:0000313" key="3">
    <source>
        <dbReference type="EMBL" id="MTJ05685.1"/>
    </source>
</evidence>
<keyword evidence="3" id="KW-0255">Endonuclease</keyword>
<gene>
    <name evidence="3" type="ORF">FH759_13455</name>
</gene>
<dbReference type="InterPro" id="IPR005135">
    <property type="entry name" value="Endo/exonuclease/phosphatase"/>
</dbReference>
<name>A0A7C9HCX8_9RHOB</name>
<feature type="region of interest" description="Disordered" evidence="1">
    <location>
        <begin position="233"/>
        <end position="252"/>
    </location>
</feature>
<dbReference type="PANTHER" id="PTHR14859">
    <property type="entry name" value="CALCOFLUOR WHITE HYPERSENSITIVE PROTEIN PRECURSOR"/>
    <property type="match status" value="1"/>
</dbReference>
<dbReference type="PANTHER" id="PTHR14859:SF15">
    <property type="entry name" value="ENDONUCLEASE_EXONUCLEASE_PHOSPHATASE DOMAIN-CONTAINING PROTEIN"/>
    <property type="match status" value="1"/>
</dbReference>
<dbReference type="EMBL" id="VENJ01000021">
    <property type="protein sequence ID" value="MTJ05685.1"/>
    <property type="molecule type" value="Genomic_DNA"/>
</dbReference>
<dbReference type="GO" id="GO:0004519">
    <property type="term" value="F:endonuclease activity"/>
    <property type="evidence" value="ECO:0007669"/>
    <property type="project" value="UniProtKB-KW"/>
</dbReference>
<dbReference type="GO" id="GO:0016020">
    <property type="term" value="C:membrane"/>
    <property type="evidence" value="ECO:0007669"/>
    <property type="project" value="GOC"/>
</dbReference>
<reference evidence="3 4" key="1">
    <citation type="submission" date="2019-06" db="EMBL/GenBank/DDBJ databases">
        <title>Enrichment of Autotrophic Halophilic Microorganisms from Red Sea Brine Pool Using Microbial Electrosynthesis System.</title>
        <authorList>
            <person name="Alqahtani M.F."/>
            <person name="Bajracharya S."/>
            <person name="Katuri K.P."/>
            <person name="Ali M."/>
            <person name="Saikaly P.E."/>
        </authorList>
    </citation>
    <scope>NUCLEOTIDE SEQUENCE [LARGE SCALE GENOMIC DNA]</scope>
    <source>
        <strain evidence="3">MES6</strain>
    </source>
</reference>
<dbReference type="InterPro" id="IPR051916">
    <property type="entry name" value="GPI-anchor_lipid_remodeler"/>
</dbReference>
<dbReference type="GO" id="GO:0006506">
    <property type="term" value="P:GPI anchor biosynthetic process"/>
    <property type="evidence" value="ECO:0007669"/>
    <property type="project" value="TreeGrafter"/>
</dbReference>
<dbReference type="AlphaFoldDB" id="A0A7C9HCX8"/>
<dbReference type="Pfam" id="PF03372">
    <property type="entry name" value="Exo_endo_phos"/>
    <property type="match status" value="1"/>
</dbReference>
<dbReference type="Gene3D" id="3.60.10.10">
    <property type="entry name" value="Endonuclease/exonuclease/phosphatase"/>
    <property type="match status" value="1"/>
</dbReference>
<keyword evidence="3" id="KW-0378">Hydrolase</keyword>
<accession>A0A7C9HCX8</accession>
<organism evidence="3 4">
    <name type="scientific">Sediminimonas qiaohouensis</name>
    <dbReference type="NCBI Taxonomy" id="552061"/>
    <lineage>
        <taxon>Bacteria</taxon>
        <taxon>Pseudomonadati</taxon>
        <taxon>Pseudomonadota</taxon>
        <taxon>Alphaproteobacteria</taxon>
        <taxon>Rhodobacterales</taxon>
        <taxon>Roseobacteraceae</taxon>
        <taxon>Sediminimonas</taxon>
    </lineage>
</organism>
<dbReference type="InterPro" id="IPR036691">
    <property type="entry name" value="Endo/exonu/phosph_ase_sf"/>
</dbReference>
<protein>
    <submittedName>
        <fullName evidence="3">Endonuclease</fullName>
    </submittedName>
</protein>
<sequence>MKAATLRIATYNLQKCVGLDLRRRPDRSLEVIEALGAQIVVLQEADKRLPPRPAALPAFMAEDAGWRVVPVGGPGGSLGWHGNAMLLRPGIGVEVTDGIELPGFEPRGAIRADLDTPLGPLRVIGLHLGLRRRDRLRQIAAIERALHHLPPRPTVLAGDFNAWGRAAALDATAHSVRFIPGPASYPAPRPVAALDRFALSPHLHAARVGSTRAQPARVASDHLPVWADLELSSQGAEPEWQPSDTNCRDVEA</sequence>
<dbReference type="RefSeq" id="WP_273250574.1">
    <property type="nucleotide sequence ID" value="NZ_VENJ01000021.1"/>
</dbReference>
<dbReference type="Proteomes" id="UP000483078">
    <property type="component" value="Unassembled WGS sequence"/>
</dbReference>
<evidence type="ECO:0000313" key="4">
    <source>
        <dbReference type="Proteomes" id="UP000483078"/>
    </source>
</evidence>
<evidence type="ECO:0000259" key="2">
    <source>
        <dbReference type="Pfam" id="PF03372"/>
    </source>
</evidence>
<proteinExistence type="predicted"/>
<feature type="domain" description="Endonuclease/exonuclease/phosphatase" evidence="2">
    <location>
        <begin position="9"/>
        <end position="222"/>
    </location>
</feature>
<dbReference type="SUPFAM" id="SSF56219">
    <property type="entry name" value="DNase I-like"/>
    <property type="match status" value="1"/>
</dbReference>
<evidence type="ECO:0000256" key="1">
    <source>
        <dbReference type="SAM" id="MobiDB-lite"/>
    </source>
</evidence>